<comment type="caution">
    <text evidence="1">The sequence shown here is derived from an EMBL/GenBank/DDBJ whole genome shotgun (WGS) entry which is preliminary data.</text>
</comment>
<name>A0A7C5QK89_AQUAO</name>
<organism evidence="1">
    <name type="scientific">Aquifex aeolicus</name>
    <dbReference type="NCBI Taxonomy" id="63363"/>
    <lineage>
        <taxon>Bacteria</taxon>
        <taxon>Pseudomonadati</taxon>
        <taxon>Aquificota</taxon>
        <taxon>Aquificia</taxon>
        <taxon>Aquificales</taxon>
        <taxon>Aquificaceae</taxon>
        <taxon>Aquifex</taxon>
    </lineage>
</organism>
<dbReference type="EMBL" id="DRNB01000039">
    <property type="protein sequence ID" value="HHJ63500.1"/>
    <property type="molecule type" value="Genomic_DNA"/>
</dbReference>
<accession>A0A7C5QK89</accession>
<proteinExistence type="predicted"/>
<reference evidence="1" key="1">
    <citation type="journal article" date="2020" name="mSystems">
        <title>Genome- and Community-Level Interaction Insights into Carbon Utilization and Element Cycling Functions of Hydrothermarchaeota in Hydrothermal Sediment.</title>
        <authorList>
            <person name="Zhou Z."/>
            <person name="Liu Y."/>
            <person name="Xu W."/>
            <person name="Pan J."/>
            <person name="Luo Z.H."/>
            <person name="Li M."/>
        </authorList>
    </citation>
    <scope>NUCLEOTIDE SEQUENCE [LARGE SCALE GENOMIC DNA]</scope>
    <source>
        <strain evidence="1">HyVt-501</strain>
    </source>
</reference>
<gene>
    <name evidence="1" type="ORF">ENJ61_01185</name>
</gene>
<dbReference type="Proteomes" id="UP000885792">
    <property type="component" value="Unassembled WGS sequence"/>
</dbReference>
<dbReference type="AlphaFoldDB" id="A0A7C5QK89"/>
<sequence length="144" mass="17024">MRNNLTYKLNESGKEPNEFERVASNAYNVWVWKGFEDQADAVLRGDARGEEKVYSWIERLAERIPPGTDKVRRLEGFPCEEWNVWEIKPKPYRVAFVRICGKHILVGYIWRKKGKSTDSVEIRKACEKMVELIRKFMKEVKPCQ</sequence>
<protein>
    <recommendedName>
        <fullName evidence="2">Type II toxin-antitoxin system RelE/ParE family toxin</fullName>
    </recommendedName>
</protein>
<evidence type="ECO:0008006" key="2">
    <source>
        <dbReference type="Google" id="ProtNLM"/>
    </source>
</evidence>
<evidence type="ECO:0000313" key="1">
    <source>
        <dbReference type="EMBL" id="HHJ63500.1"/>
    </source>
</evidence>